<dbReference type="Gene3D" id="1.10.246.20">
    <property type="entry name" value="Coactivator CBP, KIX domain"/>
    <property type="match status" value="1"/>
</dbReference>
<evidence type="ECO:0000313" key="4">
    <source>
        <dbReference type="Proteomes" id="UP000250235"/>
    </source>
</evidence>
<evidence type="ECO:0000313" key="3">
    <source>
        <dbReference type="EMBL" id="KZV18875.1"/>
    </source>
</evidence>
<dbReference type="PANTHER" id="PTHR35300">
    <property type="entry name" value="COACTIVATOR CBP, KIX DOMAIN-CONTAINING PROTEIN-RELATED"/>
    <property type="match status" value="1"/>
</dbReference>
<dbReference type="GO" id="GO:0003712">
    <property type="term" value="F:transcription coregulator activity"/>
    <property type="evidence" value="ECO:0007669"/>
    <property type="project" value="InterPro"/>
</dbReference>
<reference evidence="3 4" key="1">
    <citation type="journal article" date="2015" name="Proc. Natl. Acad. Sci. U.S.A.">
        <title>The resurrection genome of Boea hygrometrica: A blueprint for survival of dehydration.</title>
        <authorList>
            <person name="Xiao L."/>
            <person name="Yang G."/>
            <person name="Zhang L."/>
            <person name="Yang X."/>
            <person name="Zhao S."/>
            <person name="Ji Z."/>
            <person name="Zhou Q."/>
            <person name="Hu M."/>
            <person name="Wang Y."/>
            <person name="Chen M."/>
            <person name="Xu Y."/>
            <person name="Jin H."/>
            <person name="Xiao X."/>
            <person name="Hu G."/>
            <person name="Bao F."/>
            <person name="Hu Y."/>
            <person name="Wan P."/>
            <person name="Li L."/>
            <person name="Deng X."/>
            <person name="Kuang T."/>
            <person name="Xiang C."/>
            <person name="Zhu J.K."/>
            <person name="Oliver M.J."/>
            <person name="He Y."/>
        </authorList>
    </citation>
    <scope>NUCLEOTIDE SEQUENCE [LARGE SCALE GENOMIC DNA]</scope>
    <source>
        <strain evidence="4">cv. XS01</strain>
    </source>
</reference>
<dbReference type="EMBL" id="KV017184">
    <property type="protein sequence ID" value="KZV18875.1"/>
    <property type="molecule type" value="Genomic_DNA"/>
</dbReference>
<feature type="region of interest" description="Disordered" evidence="2">
    <location>
        <begin position="362"/>
        <end position="382"/>
    </location>
</feature>
<dbReference type="Proteomes" id="UP000250235">
    <property type="component" value="Unassembled WGS sequence"/>
</dbReference>
<keyword evidence="4" id="KW-1185">Reference proteome</keyword>
<keyword evidence="1" id="KW-0539">Nucleus</keyword>
<name>A0A2Z7ABY6_9LAMI</name>
<protein>
    <recommendedName>
        <fullName evidence="5">Histone acetyltransferase</fullName>
    </recommendedName>
</protein>
<evidence type="ECO:0008006" key="5">
    <source>
        <dbReference type="Google" id="ProtNLM"/>
    </source>
</evidence>
<proteinExistence type="predicted"/>
<sequence length="420" mass="47139">MPRPGPRPYECVKRAWHSDRHQPLRGLIIQQIFRLVHENHCGGTKKNREWLEKLPVVVLKSEEIMYSKANSEAEYSNLETLWDRVNEAIDTIIRKEESKETGGLLPPCVEAALNLGCVPVRASRSQRNKNPRSYLGARNQEPFDLSPNVSNTHATEHHSVQIPPRTAELSMFNKLPNVDSPRLVSESNKCLTVDTNKGVASSCERLPCIGNNWCTELGSNNSLNIGSVYPLHYTNFETQQASQLCFQEPRKSDAIIFGVPIFPSVAKPAEIGTLQNLFPYAADSGLTHRSLQSDPKNSKGKEPQTACDLSLRLGRFSGSNPTRENNPGCGTDSVVCRVSQVEDRPIFKEFHFFPVESTLARDPSMQSRGNRSYEVENPEGEEVARKRKLAVSGDADQELCFWSQDYISNQFDGRMKRPAL</sequence>
<organism evidence="3 4">
    <name type="scientific">Dorcoceras hygrometricum</name>
    <dbReference type="NCBI Taxonomy" id="472368"/>
    <lineage>
        <taxon>Eukaryota</taxon>
        <taxon>Viridiplantae</taxon>
        <taxon>Streptophyta</taxon>
        <taxon>Embryophyta</taxon>
        <taxon>Tracheophyta</taxon>
        <taxon>Spermatophyta</taxon>
        <taxon>Magnoliopsida</taxon>
        <taxon>eudicotyledons</taxon>
        <taxon>Gunneridae</taxon>
        <taxon>Pentapetalae</taxon>
        <taxon>asterids</taxon>
        <taxon>lamiids</taxon>
        <taxon>Lamiales</taxon>
        <taxon>Gesneriaceae</taxon>
        <taxon>Didymocarpoideae</taxon>
        <taxon>Trichosporeae</taxon>
        <taxon>Loxocarpinae</taxon>
        <taxon>Dorcoceras</taxon>
    </lineage>
</organism>
<dbReference type="InterPro" id="IPR036529">
    <property type="entry name" value="KIX_dom_sf"/>
</dbReference>
<dbReference type="AlphaFoldDB" id="A0A2Z7ABY6"/>
<dbReference type="OrthoDB" id="1937968at2759"/>
<dbReference type="PANTHER" id="PTHR35300:SF4">
    <property type="entry name" value="HISTONE ACETYLTRANSFERASE"/>
    <property type="match status" value="1"/>
</dbReference>
<dbReference type="GO" id="GO:0006355">
    <property type="term" value="P:regulation of DNA-templated transcription"/>
    <property type="evidence" value="ECO:0007669"/>
    <property type="project" value="InterPro"/>
</dbReference>
<evidence type="ECO:0000256" key="2">
    <source>
        <dbReference type="SAM" id="MobiDB-lite"/>
    </source>
</evidence>
<accession>A0A2Z7ABY6</accession>
<evidence type="ECO:0000256" key="1">
    <source>
        <dbReference type="ARBA" id="ARBA00023242"/>
    </source>
</evidence>
<gene>
    <name evidence="3" type="ORF">F511_31714</name>
</gene>